<feature type="domain" description="Tetrapyrrole biosynthesis glutamyl-tRNA reductase dimerisation" evidence="15">
    <location>
        <begin position="319"/>
        <end position="413"/>
    </location>
</feature>
<feature type="binding site" evidence="9 11">
    <location>
        <begin position="49"/>
        <end position="52"/>
    </location>
    <ligand>
        <name>substrate</name>
    </ligand>
</feature>
<dbReference type="InterPro" id="IPR015896">
    <property type="entry name" value="4pyrrol_synth_GluRdtase_dimer"/>
</dbReference>
<dbReference type="InterPro" id="IPR036343">
    <property type="entry name" value="GluRdtase_N_sf"/>
</dbReference>
<dbReference type="SUPFAM" id="SSF51735">
    <property type="entry name" value="NAD(P)-binding Rossmann-fold domains"/>
    <property type="match status" value="1"/>
</dbReference>
<accession>A0AAW9RBR1</accession>
<evidence type="ECO:0000256" key="3">
    <source>
        <dbReference type="ARBA" id="ARBA00012970"/>
    </source>
</evidence>
<feature type="site" description="Important for activity" evidence="9 13">
    <location>
        <position position="97"/>
    </location>
</feature>
<evidence type="ECO:0000256" key="5">
    <source>
        <dbReference type="ARBA" id="ARBA00023002"/>
    </source>
</evidence>
<dbReference type="PANTHER" id="PTHR43013:SF1">
    <property type="entry name" value="GLUTAMYL-TRNA REDUCTASE"/>
    <property type="match status" value="1"/>
</dbReference>
<comment type="pathway">
    <text evidence="1 9 14">Porphyrin-containing compound metabolism; protoporphyrin-IX biosynthesis; 5-aminolevulinate from L-glutamyl-tRNA(Glu): step 1/2.</text>
</comment>
<dbReference type="Pfam" id="PF01488">
    <property type="entry name" value="Shikimate_DH"/>
    <property type="match status" value="1"/>
</dbReference>
<protein>
    <recommendedName>
        <fullName evidence="8 9">Glutamyl-tRNA reductase</fullName>
        <shortName evidence="9">GluTR</shortName>
        <ecNumber evidence="3 9">1.2.1.70</ecNumber>
    </recommendedName>
</protein>
<feature type="binding site" evidence="9 11">
    <location>
        <begin position="112"/>
        <end position="114"/>
    </location>
    <ligand>
        <name>substrate</name>
    </ligand>
</feature>
<comment type="domain">
    <text evidence="9">Possesses an unusual extended V-shaped dimeric structure with each monomer consisting of three distinct domains arranged along a curved 'spinal' alpha-helix. The N-terminal catalytic domain specifically recognizes the glutamate moiety of the substrate. The second domain is the NADPH-binding domain, and the third C-terminal domain is responsible for dimerization.</text>
</comment>
<comment type="caution">
    <text evidence="18">The sequence shown here is derived from an EMBL/GenBank/DDBJ whole genome shotgun (WGS) entry which is preliminary data.</text>
</comment>
<evidence type="ECO:0000256" key="13">
    <source>
        <dbReference type="PIRSR" id="PIRSR000445-4"/>
    </source>
</evidence>
<feature type="active site" description="Nucleophile" evidence="9 10">
    <location>
        <position position="50"/>
    </location>
</feature>
<keyword evidence="5 9" id="KW-0560">Oxidoreductase</keyword>
<dbReference type="EC" id="1.2.1.70" evidence="3 9"/>
<feature type="domain" description="Glutamyl-tRNA reductase N-terminal" evidence="17">
    <location>
        <begin position="6"/>
        <end position="153"/>
    </location>
</feature>
<reference evidence="18 19" key="1">
    <citation type="submission" date="2024-02" db="EMBL/GenBank/DDBJ databases">
        <title>A novel Wenzhouxiangellaceae bacterium, isolated from coastal sediments.</title>
        <authorList>
            <person name="Du Z.-J."/>
            <person name="Ye Y.-Q."/>
            <person name="Zhang X.-Y."/>
        </authorList>
    </citation>
    <scope>NUCLEOTIDE SEQUENCE [LARGE SCALE GENOMIC DNA]</scope>
    <source>
        <strain evidence="18 19">CH-27</strain>
    </source>
</reference>
<evidence type="ECO:0000256" key="4">
    <source>
        <dbReference type="ARBA" id="ARBA00022857"/>
    </source>
</evidence>
<evidence type="ECO:0000256" key="11">
    <source>
        <dbReference type="PIRSR" id="PIRSR000445-2"/>
    </source>
</evidence>
<dbReference type="InterPro" id="IPR006151">
    <property type="entry name" value="Shikm_DH/Glu-tRNA_Rdtase"/>
</dbReference>
<evidence type="ECO:0000256" key="10">
    <source>
        <dbReference type="PIRSR" id="PIRSR000445-1"/>
    </source>
</evidence>
<organism evidence="18 19">
    <name type="scientific">Elongatibacter sediminis</name>
    <dbReference type="NCBI Taxonomy" id="3119006"/>
    <lineage>
        <taxon>Bacteria</taxon>
        <taxon>Pseudomonadati</taxon>
        <taxon>Pseudomonadota</taxon>
        <taxon>Gammaproteobacteria</taxon>
        <taxon>Chromatiales</taxon>
        <taxon>Wenzhouxiangellaceae</taxon>
        <taxon>Elongatibacter</taxon>
    </lineage>
</organism>
<sequence>MPLFTLGISHHTAPVEVREQVAIAPSDYGARVRELIALPAVEEALILGTCNRTEVFCLASGEAEDAVLKWVHRINGLPANTLDAHFYHHGLEETVRHVIRVAGGLDSLVLGEPQILGQLKEAWHAAREVGGVNRVLDRLFQHAFAAAKSIRTQSGIGSRPVSVAYTAVILARQIFGDLSSQNVVLIGAGDMIRLCGQHLRESGIRNIEIVNRSRESATELAEQLDARVSVLDQLPEVLPRADILISSTASPVHLIGSDDAKAALRQRRHRPMFMVDIAVPRDIDPAVGRLDDVYLYSIDDLQQVVDENVRHRSQAAEAASSAVDDATQDFLRWLYGIRAARSLKRIRDRAHGHEEDLVARAVRRLRAGHDPERVLTQLAGTLTNRILHEPSQHLRQAAEQQRYEILQAADWLFRGGDEAAETNDTDNSDPS</sequence>
<dbReference type="InterPro" id="IPR036453">
    <property type="entry name" value="GluRdtase_dimer_dom_sf"/>
</dbReference>
<dbReference type="Gene3D" id="3.40.50.720">
    <property type="entry name" value="NAD(P)-binding Rossmann-like Domain"/>
    <property type="match status" value="1"/>
</dbReference>
<feature type="domain" description="Quinate/shikimate 5-dehydrogenase/glutamyl-tRNA reductase" evidence="16">
    <location>
        <begin position="170"/>
        <end position="304"/>
    </location>
</feature>
<feature type="binding site" evidence="9 12">
    <location>
        <begin position="187"/>
        <end position="192"/>
    </location>
    <ligand>
        <name>NADP(+)</name>
        <dbReference type="ChEBI" id="CHEBI:58349"/>
    </ligand>
</feature>
<dbReference type="InterPro" id="IPR036291">
    <property type="entry name" value="NAD(P)-bd_dom_sf"/>
</dbReference>
<dbReference type="FunFam" id="3.40.50.720:FF:000031">
    <property type="entry name" value="Glutamyl-tRNA reductase"/>
    <property type="match status" value="1"/>
</dbReference>
<evidence type="ECO:0000313" key="19">
    <source>
        <dbReference type="Proteomes" id="UP001359886"/>
    </source>
</evidence>
<dbReference type="AlphaFoldDB" id="A0AAW9RBR1"/>
<dbReference type="FunFam" id="3.30.460.30:FF:000001">
    <property type="entry name" value="Glutamyl-tRNA reductase"/>
    <property type="match status" value="1"/>
</dbReference>
<evidence type="ECO:0000256" key="8">
    <source>
        <dbReference type="ARBA" id="ARBA00068659"/>
    </source>
</evidence>
<dbReference type="InterPro" id="IPR018214">
    <property type="entry name" value="GluRdtase_CS"/>
</dbReference>
<keyword evidence="19" id="KW-1185">Reference proteome</keyword>
<dbReference type="GO" id="GO:0050661">
    <property type="term" value="F:NADP binding"/>
    <property type="evidence" value="ECO:0007669"/>
    <property type="project" value="InterPro"/>
</dbReference>
<keyword evidence="4 9" id="KW-0521">NADP</keyword>
<keyword evidence="6 9" id="KW-0627">Porphyrin biosynthesis</keyword>
<evidence type="ECO:0000256" key="2">
    <source>
        <dbReference type="ARBA" id="ARBA00005916"/>
    </source>
</evidence>
<gene>
    <name evidence="9 18" type="primary">hemA</name>
    <name evidence="18" type="ORF">V3330_07280</name>
</gene>
<evidence type="ECO:0000259" key="16">
    <source>
        <dbReference type="Pfam" id="PF01488"/>
    </source>
</evidence>
<dbReference type="GO" id="GO:0019353">
    <property type="term" value="P:protoporphyrinogen IX biosynthetic process from glutamate"/>
    <property type="evidence" value="ECO:0007669"/>
    <property type="project" value="TreeGrafter"/>
</dbReference>
<comment type="miscellaneous">
    <text evidence="9">During catalysis, the active site Cys acts as a nucleophile attacking the alpha-carbonyl group of tRNA-bound glutamate with the formation of a thioester intermediate between enzyme and glutamate, and the concomitant release of tRNA(Glu). The thioester intermediate is finally reduced by direct hydride transfer from NADPH, to form the product GSA.</text>
</comment>
<dbReference type="PIRSF" id="PIRSF000445">
    <property type="entry name" value="4pyrrol_synth_GluRdtase"/>
    <property type="match status" value="1"/>
</dbReference>
<comment type="catalytic activity">
    <reaction evidence="7 9 14">
        <text>(S)-4-amino-5-oxopentanoate + tRNA(Glu) + NADP(+) = L-glutamyl-tRNA(Glu) + NADPH + H(+)</text>
        <dbReference type="Rhea" id="RHEA:12344"/>
        <dbReference type="Rhea" id="RHEA-COMP:9663"/>
        <dbReference type="Rhea" id="RHEA-COMP:9680"/>
        <dbReference type="ChEBI" id="CHEBI:15378"/>
        <dbReference type="ChEBI" id="CHEBI:57501"/>
        <dbReference type="ChEBI" id="CHEBI:57783"/>
        <dbReference type="ChEBI" id="CHEBI:58349"/>
        <dbReference type="ChEBI" id="CHEBI:78442"/>
        <dbReference type="ChEBI" id="CHEBI:78520"/>
        <dbReference type="EC" id="1.2.1.70"/>
    </reaction>
</comment>
<dbReference type="NCBIfam" id="TIGR01035">
    <property type="entry name" value="hemA"/>
    <property type="match status" value="1"/>
</dbReference>
<evidence type="ECO:0000259" key="15">
    <source>
        <dbReference type="Pfam" id="PF00745"/>
    </source>
</evidence>
<dbReference type="InterPro" id="IPR015895">
    <property type="entry name" value="4pyrrol_synth_GluRdtase_N"/>
</dbReference>
<dbReference type="Proteomes" id="UP001359886">
    <property type="component" value="Unassembled WGS sequence"/>
</dbReference>
<dbReference type="GO" id="GO:0008883">
    <property type="term" value="F:glutamyl-tRNA reductase activity"/>
    <property type="evidence" value="ECO:0007669"/>
    <property type="project" value="UniProtKB-UniRule"/>
</dbReference>
<dbReference type="EMBL" id="JAZHOG010000004">
    <property type="protein sequence ID" value="MEJ8567427.1"/>
    <property type="molecule type" value="Genomic_DNA"/>
</dbReference>
<evidence type="ECO:0000256" key="1">
    <source>
        <dbReference type="ARBA" id="ARBA00005059"/>
    </source>
</evidence>
<evidence type="ECO:0000256" key="6">
    <source>
        <dbReference type="ARBA" id="ARBA00023244"/>
    </source>
</evidence>
<dbReference type="Gene3D" id="3.30.460.30">
    <property type="entry name" value="Glutamyl-tRNA reductase, N-terminal domain"/>
    <property type="match status" value="1"/>
</dbReference>
<evidence type="ECO:0000259" key="17">
    <source>
        <dbReference type="Pfam" id="PF05201"/>
    </source>
</evidence>
<name>A0AAW9RBR1_9GAMM</name>
<evidence type="ECO:0000256" key="9">
    <source>
        <dbReference type="HAMAP-Rule" id="MF_00087"/>
    </source>
</evidence>
<evidence type="ECO:0000313" key="18">
    <source>
        <dbReference type="EMBL" id="MEJ8567427.1"/>
    </source>
</evidence>
<comment type="function">
    <text evidence="9">Catalyzes the NADPH-dependent reduction of glutamyl-tRNA(Glu) to glutamate 1-semialdehyde (GSA).</text>
</comment>
<dbReference type="SUPFAM" id="SSF69075">
    <property type="entry name" value="Glutamyl tRNA-reductase dimerization domain"/>
    <property type="match status" value="1"/>
</dbReference>
<feature type="binding site" evidence="9 11">
    <location>
        <position position="107"/>
    </location>
    <ligand>
        <name>substrate</name>
    </ligand>
</feature>
<dbReference type="InterPro" id="IPR000343">
    <property type="entry name" value="4pyrrol_synth_GluRdtase"/>
</dbReference>
<dbReference type="RefSeq" id="WP_354694748.1">
    <property type="nucleotide sequence ID" value="NZ_JAZHOG010000004.1"/>
</dbReference>
<dbReference type="CDD" id="cd05213">
    <property type="entry name" value="NAD_bind_Glutamyl_tRNA_reduct"/>
    <property type="match status" value="1"/>
</dbReference>
<evidence type="ECO:0000256" key="12">
    <source>
        <dbReference type="PIRSR" id="PIRSR000445-3"/>
    </source>
</evidence>
<dbReference type="SUPFAM" id="SSF69742">
    <property type="entry name" value="Glutamyl tRNA-reductase catalytic, N-terminal domain"/>
    <property type="match status" value="1"/>
</dbReference>
<feature type="binding site" evidence="9 11">
    <location>
        <position position="118"/>
    </location>
    <ligand>
        <name>substrate</name>
    </ligand>
</feature>
<evidence type="ECO:0000256" key="14">
    <source>
        <dbReference type="RuleBase" id="RU000584"/>
    </source>
</evidence>
<dbReference type="Pfam" id="PF00745">
    <property type="entry name" value="GlutR_dimer"/>
    <property type="match status" value="1"/>
</dbReference>
<dbReference type="PANTHER" id="PTHR43013">
    <property type="entry name" value="GLUTAMYL-TRNA REDUCTASE"/>
    <property type="match status" value="1"/>
</dbReference>
<dbReference type="PROSITE" id="PS00747">
    <property type="entry name" value="GLUTR"/>
    <property type="match status" value="1"/>
</dbReference>
<evidence type="ECO:0000256" key="7">
    <source>
        <dbReference type="ARBA" id="ARBA00047464"/>
    </source>
</evidence>
<comment type="similarity">
    <text evidence="2 9 14">Belongs to the glutamyl-tRNA reductase family.</text>
</comment>
<dbReference type="HAMAP" id="MF_00087">
    <property type="entry name" value="Glu_tRNA_reductase"/>
    <property type="match status" value="1"/>
</dbReference>
<dbReference type="Pfam" id="PF05201">
    <property type="entry name" value="GlutR_N"/>
    <property type="match status" value="1"/>
</dbReference>
<proteinExistence type="inferred from homology"/>
<comment type="subunit">
    <text evidence="9">Homodimer.</text>
</comment>